<accession>A0A0G0J5D8</accession>
<dbReference type="AlphaFoldDB" id="A0A0G0J5D8"/>
<sequence>MLELSLSKEILTSFAGTLLALLSAGIVWLVKSAYEKHKSEVLALAKFERIFANNLTILKDNFDFLDKWIASLKNNRPYSIHFESYYINEEETYKISNLGLINRVLSINYMLRRTSLDFANIYKSYWEVIFKIDSIQDEARKEQNLKTYHENILTNLEQMKQGYEVIKSGVVDVVAYIRAVNKVRRHSLFGYISFLFVDVFPRVTKKSIEKEIILLKENIERKEKGIK</sequence>
<comment type="caution">
    <text evidence="2">The sequence shown here is derived from an EMBL/GenBank/DDBJ whole genome shotgun (WGS) entry which is preliminary data.</text>
</comment>
<proteinExistence type="predicted"/>
<organism evidence="2 3">
    <name type="scientific">Candidatus Nomurabacteria bacterium GW2011_GWA1_37_20</name>
    <dbReference type="NCBI Taxonomy" id="1618729"/>
    <lineage>
        <taxon>Bacteria</taxon>
        <taxon>Candidatus Nomuraibacteriota</taxon>
    </lineage>
</organism>
<evidence type="ECO:0000313" key="2">
    <source>
        <dbReference type="EMBL" id="KKQ31784.1"/>
    </source>
</evidence>
<feature type="transmembrane region" description="Helical" evidence="1">
    <location>
        <begin position="12"/>
        <end position="30"/>
    </location>
</feature>
<reference evidence="2 3" key="1">
    <citation type="journal article" date="2015" name="Nature">
        <title>rRNA introns, odd ribosomes, and small enigmatic genomes across a large radiation of phyla.</title>
        <authorList>
            <person name="Brown C.T."/>
            <person name="Hug L.A."/>
            <person name="Thomas B.C."/>
            <person name="Sharon I."/>
            <person name="Castelle C.J."/>
            <person name="Singh A."/>
            <person name="Wilkins M.J."/>
            <person name="Williams K.H."/>
            <person name="Banfield J.F."/>
        </authorList>
    </citation>
    <scope>NUCLEOTIDE SEQUENCE [LARGE SCALE GENOMIC DNA]</scope>
</reference>
<dbReference type="EMBL" id="LBTA01000040">
    <property type="protein sequence ID" value="KKQ31784.1"/>
    <property type="molecule type" value="Genomic_DNA"/>
</dbReference>
<dbReference type="Proteomes" id="UP000034701">
    <property type="component" value="Unassembled WGS sequence"/>
</dbReference>
<gene>
    <name evidence="2" type="ORF">US45_C0040G0006</name>
</gene>
<evidence type="ECO:0000256" key="1">
    <source>
        <dbReference type="SAM" id="Phobius"/>
    </source>
</evidence>
<keyword evidence="1" id="KW-0812">Transmembrane</keyword>
<protein>
    <submittedName>
        <fullName evidence="2">Uncharacterized protein</fullName>
    </submittedName>
</protein>
<evidence type="ECO:0000313" key="3">
    <source>
        <dbReference type="Proteomes" id="UP000034701"/>
    </source>
</evidence>
<keyword evidence="1" id="KW-0472">Membrane</keyword>
<keyword evidence="1" id="KW-1133">Transmembrane helix</keyword>
<name>A0A0G0J5D8_9BACT</name>